<dbReference type="InterPro" id="IPR002293">
    <property type="entry name" value="AA/rel_permease1"/>
</dbReference>
<evidence type="ECO:0000313" key="8">
    <source>
        <dbReference type="Proteomes" id="UP000291189"/>
    </source>
</evidence>
<dbReference type="InterPro" id="IPR050367">
    <property type="entry name" value="APC_superfamily"/>
</dbReference>
<feature type="transmembrane region" description="Helical" evidence="6">
    <location>
        <begin position="343"/>
        <end position="362"/>
    </location>
</feature>
<comment type="subcellular location">
    <subcellularLocation>
        <location evidence="1">Cell membrane</location>
        <topology evidence="1">Multi-pass membrane protein</topology>
    </subcellularLocation>
</comment>
<evidence type="ECO:0000256" key="1">
    <source>
        <dbReference type="ARBA" id="ARBA00004651"/>
    </source>
</evidence>
<feature type="transmembrane region" description="Helical" evidence="6">
    <location>
        <begin position="268"/>
        <end position="296"/>
    </location>
</feature>
<sequence>MATEHETPSVRLSTRQAAFIGVGSMVGAGIFSLLGAAGEVAGAAVWVSFLIAGGIAALQGYSFAKMGARYPSAGGLLEYVVRGWGNGHFTGVIGWLVLAVNAIITGMVAVSFGSYASAATDAGTAGVKVFAVLLIVAMAGLNVVGSQAVARAQTVVVVVVIGILTLFAITTLFNIEQGHLSPAVYPSFSDIVASVALTFFAFLGFGVITFTAKDLADPARQLPRAVFLALGIATVIYVAVALGVFGVLTVEEVISSGGTALAVAAEPVLGSVGFGLMTVTALFATAGATNSGLYPAAGLCEQLARIGQFPPGLGARLGGRAPMGLVVTAVIAILLAAGFDLNAIASIGSAVALVVFALVSVGHLRVRAETGAKAWVLGLGIATNLVVLTTFVLTTLVEEPSTAAALVVILALSIGADLVWKRRSPVASRG</sequence>
<reference evidence="7 8" key="1">
    <citation type="submission" date="2019-01" db="EMBL/GenBank/DDBJ databases">
        <title>Nocardioides guangzhouensis sp. nov., an actinobacterium isolated from soil.</title>
        <authorList>
            <person name="Fu Y."/>
            <person name="Cai Y."/>
            <person name="Lin Z."/>
            <person name="Chen P."/>
        </authorList>
    </citation>
    <scope>NUCLEOTIDE SEQUENCE [LARGE SCALE GENOMIC DNA]</scope>
    <source>
        <strain evidence="7 8">NBRC 105384</strain>
    </source>
</reference>
<feature type="transmembrane region" description="Helical" evidence="6">
    <location>
        <begin position="92"/>
        <end position="113"/>
    </location>
</feature>
<keyword evidence="4 6" id="KW-1133">Transmembrane helix</keyword>
<evidence type="ECO:0000256" key="3">
    <source>
        <dbReference type="ARBA" id="ARBA00022692"/>
    </source>
</evidence>
<dbReference type="GO" id="GO:0022857">
    <property type="term" value="F:transmembrane transporter activity"/>
    <property type="evidence" value="ECO:0007669"/>
    <property type="project" value="InterPro"/>
</dbReference>
<keyword evidence="2" id="KW-1003">Cell membrane</keyword>
<feature type="transmembrane region" description="Helical" evidence="6">
    <location>
        <begin position="225"/>
        <end position="248"/>
    </location>
</feature>
<dbReference type="Gene3D" id="1.20.1740.10">
    <property type="entry name" value="Amino acid/polyamine transporter I"/>
    <property type="match status" value="1"/>
</dbReference>
<dbReference type="GO" id="GO:0005886">
    <property type="term" value="C:plasma membrane"/>
    <property type="evidence" value="ECO:0007669"/>
    <property type="project" value="UniProtKB-SubCell"/>
</dbReference>
<evidence type="ECO:0000256" key="6">
    <source>
        <dbReference type="SAM" id="Phobius"/>
    </source>
</evidence>
<dbReference type="Pfam" id="PF13520">
    <property type="entry name" value="AA_permease_2"/>
    <property type="match status" value="1"/>
</dbReference>
<feature type="transmembrane region" description="Helical" evidence="6">
    <location>
        <begin position="403"/>
        <end position="420"/>
    </location>
</feature>
<keyword evidence="3 6" id="KW-0812">Transmembrane</keyword>
<feature type="transmembrane region" description="Helical" evidence="6">
    <location>
        <begin position="43"/>
        <end position="64"/>
    </location>
</feature>
<accession>A0A4Q5IUA4</accession>
<dbReference type="RefSeq" id="WP_129989205.1">
    <property type="nucleotide sequence ID" value="NZ_SDPU01000035.1"/>
</dbReference>
<dbReference type="PANTHER" id="PTHR42770:SF11">
    <property type="entry name" value="INNER MEMBRANE TRANSPORT PROTEIN YBAT"/>
    <property type="match status" value="1"/>
</dbReference>
<dbReference type="PANTHER" id="PTHR42770">
    <property type="entry name" value="AMINO ACID TRANSPORTER-RELATED"/>
    <property type="match status" value="1"/>
</dbReference>
<proteinExistence type="predicted"/>
<keyword evidence="8" id="KW-1185">Reference proteome</keyword>
<dbReference type="EMBL" id="SDPU01000035">
    <property type="protein sequence ID" value="RYU09440.1"/>
    <property type="molecule type" value="Genomic_DNA"/>
</dbReference>
<evidence type="ECO:0000313" key="7">
    <source>
        <dbReference type="EMBL" id="RYU09440.1"/>
    </source>
</evidence>
<feature type="transmembrane region" description="Helical" evidence="6">
    <location>
        <begin position="317"/>
        <end position="337"/>
    </location>
</feature>
<organism evidence="7 8">
    <name type="scientific">Nocardioides iriomotensis</name>
    <dbReference type="NCBI Taxonomy" id="715784"/>
    <lineage>
        <taxon>Bacteria</taxon>
        <taxon>Bacillati</taxon>
        <taxon>Actinomycetota</taxon>
        <taxon>Actinomycetes</taxon>
        <taxon>Propionibacteriales</taxon>
        <taxon>Nocardioidaceae</taxon>
        <taxon>Nocardioides</taxon>
    </lineage>
</organism>
<dbReference type="Proteomes" id="UP000291189">
    <property type="component" value="Unassembled WGS sequence"/>
</dbReference>
<name>A0A4Q5IUA4_9ACTN</name>
<feature type="transmembrane region" description="Helical" evidence="6">
    <location>
        <begin position="17"/>
        <end position="37"/>
    </location>
</feature>
<feature type="transmembrane region" description="Helical" evidence="6">
    <location>
        <begin position="191"/>
        <end position="213"/>
    </location>
</feature>
<dbReference type="AlphaFoldDB" id="A0A4Q5IUA4"/>
<feature type="transmembrane region" description="Helical" evidence="6">
    <location>
        <begin position="156"/>
        <end position="175"/>
    </location>
</feature>
<feature type="transmembrane region" description="Helical" evidence="6">
    <location>
        <begin position="374"/>
        <end position="397"/>
    </location>
</feature>
<protein>
    <submittedName>
        <fullName evidence="7">Amino acid permease</fullName>
    </submittedName>
</protein>
<comment type="caution">
    <text evidence="7">The sequence shown here is derived from an EMBL/GenBank/DDBJ whole genome shotgun (WGS) entry which is preliminary data.</text>
</comment>
<gene>
    <name evidence="7" type="ORF">ETU37_20465</name>
</gene>
<keyword evidence="5 6" id="KW-0472">Membrane</keyword>
<dbReference type="PIRSF" id="PIRSF006060">
    <property type="entry name" value="AA_transporter"/>
    <property type="match status" value="1"/>
</dbReference>
<evidence type="ECO:0000256" key="4">
    <source>
        <dbReference type="ARBA" id="ARBA00022989"/>
    </source>
</evidence>
<evidence type="ECO:0000256" key="5">
    <source>
        <dbReference type="ARBA" id="ARBA00023136"/>
    </source>
</evidence>
<dbReference type="OrthoDB" id="9804700at2"/>
<evidence type="ECO:0000256" key="2">
    <source>
        <dbReference type="ARBA" id="ARBA00022475"/>
    </source>
</evidence>
<feature type="transmembrane region" description="Helical" evidence="6">
    <location>
        <begin position="125"/>
        <end position="144"/>
    </location>
</feature>